<evidence type="ECO:0000313" key="3">
    <source>
        <dbReference type="Proteomes" id="UP000245362"/>
    </source>
</evidence>
<name>A0A2U3B8G8_9VIBR</name>
<evidence type="ECO:0000256" key="1">
    <source>
        <dbReference type="SAM" id="Phobius"/>
    </source>
</evidence>
<evidence type="ECO:0000313" key="2">
    <source>
        <dbReference type="EMBL" id="PWI33083.1"/>
    </source>
</evidence>
<sequence>MVIDTPVFPILFANKRPAGRVINSDVSFLETFQVMTALLSAVYLFTVQVTTYLSLYYSR</sequence>
<keyword evidence="1" id="KW-1133">Transmembrane helix</keyword>
<dbReference type="EMBL" id="QFWT01000006">
    <property type="protein sequence ID" value="PWI33083.1"/>
    <property type="molecule type" value="Genomic_DNA"/>
</dbReference>
<reference evidence="2 3" key="1">
    <citation type="submission" date="2018-05" db="EMBL/GenBank/DDBJ databases">
        <title>Vibrio limimaris sp. nov., isolated from marine sediment.</title>
        <authorList>
            <person name="Li C.-M."/>
        </authorList>
    </citation>
    <scope>NUCLEOTIDE SEQUENCE [LARGE SCALE GENOMIC DNA]</scope>
    <source>
        <strain evidence="2 3">E4404</strain>
    </source>
</reference>
<organism evidence="2 3">
    <name type="scientific">Vibrio albus</name>
    <dbReference type="NCBI Taxonomy" id="2200953"/>
    <lineage>
        <taxon>Bacteria</taxon>
        <taxon>Pseudomonadati</taxon>
        <taxon>Pseudomonadota</taxon>
        <taxon>Gammaproteobacteria</taxon>
        <taxon>Vibrionales</taxon>
        <taxon>Vibrionaceae</taxon>
        <taxon>Vibrio</taxon>
    </lineage>
</organism>
<keyword evidence="3" id="KW-1185">Reference proteome</keyword>
<protein>
    <submittedName>
        <fullName evidence="2">Uncharacterized protein</fullName>
    </submittedName>
</protein>
<feature type="transmembrane region" description="Helical" evidence="1">
    <location>
        <begin position="34"/>
        <end position="57"/>
    </location>
</feature>
<dbReference type="Proteomes" id="UP000245362">
    <property type="component" value="Unassembled WGS sequence"/>
</dbReference>
<keyword evidence="1" id="KW-0812">Transmembrane</keyword>
<keyword evidence="1" id="KW-0472">Membrane</keyword>
<gene>
    <name evidence="2" type="ORF">DI392_12300</name>
</gene>
<proteinExistence type="predicted"/>
<dbReference type="AlphaFoldDB" id="A0A2U3B8G8"/>
<comment type="caution">
    <text evidence="2">The sequence shown here is derived from an EMBL/GenBank/DDBJ whole genome shotgun (WGS) entry which is preliminary data.</text>
</comment>
<accession>A0A2U3B8G8</accession>